<comment type="caution">
    <text evidence="1">The sequence shown here is derived from an EMBL/GenBank/DDBJ whole genome shotgun (WGS) entry which is preliminary data.</text>
</comment>
<organism evidence="1 2">
    <name type="scientific">Lysinibacillus mangiferihumi</name>
    <dbReference type="NCBI Taxonomy" id="1130819"/>
    <lineage>
        <taxon>Bacteria</taxon>
        <taxon>Bacillati</taxon>
        <taxon>Bacillota</taxon>
        <taxon>Bacilli</taxon>
        <taxon>Bacillales</taxon>
        <taxon>Bacillaceae</taxon>
        <taxon>Lysinibacillus</taxon>
    </lineage>
</organism>
<evidence type="ECO:0000313" key="1">
    <source>
        <dbReference type="EMBL" id="TKI66643.1"/>
    </source>
</evidence>
<sequence length="217" mass="25266">MGIKKSLFKCQCGCNEDIPYSPRHEYPSRKPRYKAGHAHRNKFFLNRDTIEMEYLAAGSGISLANSYGISSVAVYNMLKKMNIELLPKDILDNHNLSIGRSWELFCLQKLDGSEDFSGKDWRCSFDLRWNNFNIDIKVSNPVNVGKSKDRSAWSFNTKVKDEIDYFLCLGLNEKSELEKMFWIPSEDVKKQTTIRRNGNTKYEKYKTSFSELNNLRD</sequence>
<accession>A0A4V5TL73</accession>
<dbReference type="RefSeq" id="WP_107896608.1">
    <property type="nucleotide sequence ID" value="NZ_PYWM01000022.1"/>
</dbReference>
<reference evidence="1 2" key="1">
    <citation type="submission" date="2019-04" db="EMBL/GenBank/DDBJ databases">
        <title>Lysinibacillus genome sequencing.</title>
        <authorList>
            <person name="Dunlap C."/>
        </authorList>
    </citation>
    <scope>NUCLEOTIDE SEQUENCE [LARGE SCALE GENOMIC DNA]</scope>
    <source>
        <strain evidence="1 2">CCTCC AB 2010389</strain>
    </source>
</reference>
<protein>
    <submittedName>
        <fullName evidence="1">Uncharacterized protein</fullName>
    </submittedName>
</protein>
<keyword evidence="2" id="KW-1185">Reference proteome</keyword>
<gene>
    <name evidence="1" type="ORF">FC756_14555</name>
</gene>
<evidence type="ECO:0000313" key="2">
    <source>
        <dbReference type="Proteomes" id="UP000308744"/>
    </source>
</evidence>
<proteinExistence type="predicted"/>
<dbReference type="EMBL" id="SZPU01000056">
    <property type="protein sequence ID" value="TKI66643.1"/>
    <property type="molecule type" value="Genomic_DNA"/>
</dbReference>
<dbReference type="AlphaFoldDB" id="A0A4V5TL73"/>
<dbReference type="Proteomes" id="UP000308744">
    <property type="component" value="Unassembled WGS sequence"/>
</dbReference>
<name>A0A4V5TL73_9BACI</name>